<organism evidence="1 2">
    <name type="scientific">Alteromonas arenosi</name>
    <dbReference type="NCBI Taxonomy" id="3055817"/>
    <lineage>
        <taxon>Bacteria</taxon>
        <taxon>Pseudomonadati</taxon>
        <taxon>Pseudomonadota</taxon>
        <taxon>Gammaproteobacteria</taxon>
        <taxon>Alteromonadales</taxon>
        <taxon>Alteromonadaceae</taxon>
        <taxon>Alteromonas/Salinimonas group</taxon>
        <taxon>Alteromonas</taxon>
    </lineage>
</organism>
<keyword evidence="2" id="KW-1185">Reference proteome</keyword>
<protein>
    <recommendedName>
        <fullName evidence="3">STAS/SEC14 domain-containing protein</fullName>
    </recommendedName>
</protein>
<proteinExistence type="predicted"/>
<comment type="caution">
    <text evidence="1">The sequence shown here is derived from an EMBL/GenBank/DDBJ whole genome shotgun (WGS) entry which is preliminary data.</text>
</comment>
<dbReference type="Proteomes" id="UP001234343">
    <property type="component" value="Unassembled WGS sequence"/>
</dbReference>
<sequence>MVERNLKPHGNVVLTWQNNVLHNHVHGPFNVEGVTLSFEQLRNSTNEQNVSQWARIDVLDPDTLGAMEVMHVIGNSYKWSIENGCVGIASICSTVLQREMLAQFKQQTGLNLEAFDSVEAAQRWCNQQLNIAANN</sequence>
<evidence type="ECO:0008006" key="3">
    <source>
        <dbReference type="Google" id="ProtNLM"/>
    </source>
</evidence>
<gene>
    <name evidence="1" type="ORF">QTP81_08425</name>
</gene>
<reference evidence="1 2" key="1">
    <citation type="submission" date="2023-06" db="EMBL/GenBank/DDBJ databases">
        <title>Alteromonas sp. ASW11-36 isolated from intertidal sand.</title>
        <authorList>
            <person name="Li Y."/>
        </authorList>
    </citation>
    <scope>NUCLEOTIDE SEQUENCE [LARGE SCALE GENOMIC DNA]</scope>
    <source>
        <strain evidence="1 2">ASW11-36</strain>
    </source>
</reference>
<dbReference type="RefSeq" id="WP_289364910.1">
    <property type="nucleotide sequence ID" value="NZ_JAUCBP010000007.1"/>
</dbReference>
<accession>A0ABT7SWR2</accession>
<name>A0ABT7SWR2_9ALTE</name>
<evidence type="ECO:0000313" key="2">
    <source>
        <dbReference type="Proteomes" id="UP001234343"/>
    </source>
</evidence>
<dbReference type="EMBL" id="JAUCBP010000007">
    <property type="protein sequence ID" value="MDM7860619.1"/>
    <property type="molecule type" value="Genomic_DNA"/>
</dbReference>
<evidence type="ECO:0000313" key="1">
    <source>
        <dbReference type="EMBL" id="MDM7860619.1"/>
    </source>
</evidence>